<evidence type="ECO:0000313" key="7">
    <source>
        <dbReference type="EMBL" id="KAJ8982608.1"/>
    </source>
</evidence>
<dbReference type="InterPro" id="IPR043504">
    <property type="entry name" value="Peptidase_S1_PA_chymotrypsin"/>
</dbReference>
<name>A0ABQ9JWA3_9CUCU</name>
<feature type="domain" description="Peptidase S1" evidence="6">
    <location>
        <begin position="24"/>
        <end position="215"/>
    </location>
</feature>
<dbReference type="InterPro" id="IPR018114">
    <property type="entry name" value="TRYPSIN_HIS"/>
</dbReference>
<evidence type="ECO:0000313" key="8">
    <source>
        <dbReference type="Proteomes" id="UP001162164"/>
    </source>
</evidence>
<comment type="subcellular location">
    <subcellularLocation>
        <location evidence="1">Secreted</location>
    </subcellularLocation>
</comment>
<evidence type="ECO:0000256" key="4">
    <source>
        <dbReference type="ARBA" id="ARBA00022801"/>
    </source>
</evidence>
<evidence type="ECO:0000256" key="2">
    <source>
        <dbReference type="ARBA" id="ARBA00022525"/>
    </source>
</evidence>
<keyword evidence="3" id="KW-0645">Protease</keyword>
<keyword evidence="8" id="KW-1185">Reference proteome</keyword>
<keyword evidence="2" id="KW-0964">Secreted</keyword>
<dbReference type="InterPro" id="IPR001314">
    <property type="entry name" value="Peptidase_S1A"/>
</dbReference>
<dbReference type="EMBL" id="JAPWTJ010000117">
    <property type="protein sequence ID" value="KAJ8982608.1"/>
    <property type="molecule type" value="Genomic_DNA"/>
</dbReference>
<organism evidence="7 8">
    <name type="scientific">Molorchus minor</name>
    <dbReference type="NCBI Taxonomy" id="1323400"/>
    <lineage>
        <taxon>Eukaryota</taxon>
        <taxon>Metazoa</taxon>
        <taxon>Ecdysozoa</taxon>
        <taxon>Arthropoda</taxon>
        <taxon>Hexapoda</taxon>
        <taxon>Insecta</taxon>
        <taxon>Pterygota</taxon>
        <taxon>Neoptera</taxon>
        <taxon>Endopterygota</taxon>
        <taxon>Coleoptera</taxon>
        <taxon>Polyphaga</taxon>
        <taxon>Cucujiformia</taxon>
        <taxon>Chrysomeloidea</taxon>
        <taxon>Cerambycidae</taxon>
        <taxon>Lamiinae</taxon>
        <taxon>Monochamini</taxon>
        <taxon>Molorchus</taxon>
    </lineage>
</organism>
<dbReference type="Proteomes" id="UP001162164">
    <property type="component" value="Unassembled WGS sequence"/>
</dbReference>
<gene>
    <name evidence="7" type="ORF">NQ317_005080</name>
</gene>
<dbReference type="InterPro" id="IPR001254">
    <property type="entry name" value="Trypsin_dom"/>
</dbReference>
<evidence type="ECO:0000259" key="6">
    <source>
        <dbReference type="PROSITE" id="PS50240"/>
    </source>
</evidence>
<evidence type="ECO:0000256" key="1">
    <source>
        <dbReference type="ARBA" id="ARBA00004613"/>
    </source>
</evidence>
<dbReference type="PROSITE" id="PS50240">
    <property type="entry name" value="TRYPSIN_DOM"/>
    <property type="match status" value="1"/>
</dbReference>
<keyword evidence="5" id="KW-0720">Serine protease</keyword>
<dbReference type="Pfam" id="PF00089">
    <property type="entry name" value="Trypsin"/>
    <property type="match status" value="1"/>
</dbReference>
<dbReference type="PRINTS" id="PR00722">
    <property type="entry name" value="CHYMOTRYPSIN"/>
</dbReference>
<keyword evidence="4" id="KW-0378">Hydrolase</keyword>
<reference evidence="7" key="1">
    <citation type="journal article" date="2023" name="Insect Mol. Biol.">
        <title>Genome sequencing provides insights into the evolution of gene families encoding plant cell wall-degrading enzymes in longhorned beetles.</title>
        <authorList>
            <person name="Shin N.R."/>
            <person name="Okamura Y."/>
            <person name="Kirsch R."/>
            <person name="Pauchet Y."/>
        </authorList>
    </citation>
    <scope>NUCLEOTIDE SEQUENCE</scope>
    <source>
        <strain evidence="7">MMC_N1</strain>
    </source>
</reference>
<sequence>MILKTPRDFFSYPHAVNDAVNVRIIGGDEASPHQFPYQVGLYCNSASGTTFCGGSLVSNNYILTAAHCLTNTLSVEIILGAHTITEDEDTQLRVTSEDFVYHSDWNTTTLVNDIGFIKLPEPVEENDYIGIVKIATGNETYSGNLGMTWAGLSTTVMIKPFILIRTGTISGWGRVTNVQDGVTPVLRYLTNDILSNEECIAIPPTTPSSNPATFA</sequence>
<comment type="caution">
    <text evidence="7">The sequence shown here is derived from an EMBL/GenBank/DDBJ whole genome shotgun (WGS) entry which is preliminary data.</text>
</comment>
<dbReference type="PANTHER" id="PTHR24264:SF65">
    <property type="entry name" value="SRCR DOMAIN-CONTAINING PROTEIN"/>
    <property type="match status" value="1"/>
</dbReference>
<dbReference type="InterPro" id="IPR050127">
    <property type="entry name" value="Serine_Proteases_S1"/>
</dbReference>
<evidence type="ECO:0000256" key="5">
    <source>
        <dbReference type="ARBA" id="ARBA00022825"/>
    </source>
</evidence>
<dbReference type="SUPFAM" id="SSF50494">
    <property type="entry name" value="Trypsin-like serine proteases"/>
    <property type="match status" value="1"/>
</dbReference>
<accession>A0ABQ9JWA3</accession>
<dbReference type="Gene3D" id="2.40.10.10">
    <property type="entry name" value="Trypsin-like serine proteases"/>
    <property type="match status" value="1"/>
</dbReference>
<proteinExistence type="predicted"/>
<dbReference type="CDD" id="cd00190">
    <property type="entry name" value="Tryp_SPc"/>
    <property type="match status" value="1"/>
</dbReference>
<evidence type="ECO:0000256" key="3">
    <source>
        <dbReference type="ARBA" id="ARBA00022670"/>
    </source>
</evidence>
<dbReference type="PROSITE" id="PS00134">
    <property type="entry name" value="TRYPSIN_HIS"/>
    <property type="match status" value="1"/>
</dbReference>
<protein>
    <recommendedName>
        <fullName evidence="6">Peptidase S1 domain-containing protein</fullName>
    </recommendedName>
</protein>
<dbReference type="PANTHER" id="PTHR24264">
    <property type="entry name" value="TRYPSIN-RELATED"/>
    <property type="match status" value="1"/>
</dbReference>
<dbReference type="InterPro" id="IPR009003">
    <property type="entry name" value="Peptidase_S1_PA"/>
</dbReference>
<dbReference type="SMART" id="SM00020">
    <property type="entry name" value="Tryp_SPc"/>
    <property type="match status" value="1"/>
</dbReference>